<dbReference type="InterPro" id="IPR008984">
    <property type="entry name" value="SMAD_FHA_dom_sf"/>
</dbReference>
<keyword evidence="1" id="KW-0472">Membrane</keyword>
<proteinExistence type="predicted"/>
<evidence type="ECO:0000313" key="3">
    <source>
        <dbReference type="EMBL" id="VFU15931.1"/>
    </source>
</evidence>
<dbReference type="Pfam" id="PF00498">
    <property type="entry name" value="FHA"/>
    <property type="match status" value="1"/>
</dbReference>
<name>A0A485M8I9_9ZZZZ</name>
<dbReference type="AlphaFoldDB" id="A0A485M8I9"/>
<dbReference type="CDD" id="cd00060">
    <property type="entry name" value="FHA"/>
    <property type="match status" value="1"/>
</dbReference>
<keyword evidence="1" id="KW-1133">Transmembrane helix</keyword>
<evidence type="ECO:0000256" key="1">
    <source>
        <dbReference type="SAM" id="Phobius"/>
    </source>
</evidence>
<protein>
    <recommendedName>
        <fullName evidence="2">FHA domain-containing protein</fullName>
    </recommendedName>
</protein>
<dbReference type="PROSITE" id="PS50006">
    <property type="entry name" value="FHA_DOMAIN"/>
    <property type="match status" value="1"/>
</dbReference>
<dbReference type="SMART" id="SM00240">
    <property type="entry name" value="FHA"/>
    <property type="match status" value="1"/>
</dbReference>
<dbReference type="EMBL" id="CAADRN010000251">
    <property type="protein sequence ID" value="VFU15931.1"/>
    <property type="molecule type" value="Genomic_DNA"/>
</dbReference>
<organism evidence="3">
    <name type="scientific">anaerobic digester metagenome</name>
    <dbReference type="NCBI Taxonomy" id="1263854"/>
    <lineage>
        <taxon>unclassified sequences</taxon>
        <taxon>metagenomes</taxon>
        <taxon>ecological metagenomes</taxon>
    </lineage>
</organism>
<dbReference type="PANTHER" id="PTHR23308">
    <property type="entry name" value="NUCLEAR INHIBITOR OF PROTEIN PHOSPHATASE-1"/>
    <property type="match status" value="1"/>
</dbReference>
<keyword evidence="1" id="KW-0812">Transmembrane</keyword>
<sequence>MAGILLLVLRYVFLLLLLLFIFSLVKWMVGDLKNLPADRQAFRRPTGAPGDQNSNSRGADASLTVLESSTTDLQPGDSFAVYKEMFIGRSEENDITTGESFASTRHARIYLVDEQYWLEDLNSTNGTFLNGVPVSKPTVLANADRIKIGGITFQFVRWGYEVGSDI</sequence>
<accession>A0A485M8I9</accession>
<dbReference type="SUPFAM" id="SSF49879">
    <property type="entry name" value="SMAD/FHA domain"/>
    <property type="match status" value="1"/>
</dbReference>
<dbReference type="InterPro" id="IPR000253">
    <property type="entry name" value="FHA_dom"/>
</dbReference>
<dbReference type="InterPro" id="IPR050923">
    <property type="entry name" value="Cell_Proc_Reg/RNA_Proc"/>
</dbReference>
<evidence type="ECO:0000259" key="2">
    <source>
        <dbReference type="PROSITE" id="PS50006"/>
    </source>
</evidence>
<feature type="domain" description="FHA" evidence="2">
    <location>
        <begin position="85"/>
        <end position="134"/>
    </location>
</feature>
<dbReference type="Gene3D" id="2.60.200.20">
    <property type="match status" value="1"/>
</dbReference>
<gene>
    <name evidence="3" type="ORF">SCFA_3240006</name>
</gene>
<feature type="transmembrane region" description="Helical" evidence="1">
    <location>
        <begin position="6"/>
        <end position="29"/>
    </location>
</feature>
<reference evidence="3" key="1">
    <citation type="submission" date="2019-03" db="EMBL/GenBank/DDBJ databases">
        <authorList>
            <person name="Hao L."/>
        </authorList>
    </citation>
    <scope>NUCLEOTIDE SEQUENCE</scope>
</reference>